<sequence length="124" mass="13895">MGTEANPRHDTPRYAEPTAQQLEEAAALLFLAATQKALHNAEHLWDLRLELEVSYTVHNQRCYRVHAATRTGETITGDKGFYVHPANGTPENTAWGIAMDARRAAGKRKQNTERILKGRSRKTA</sequence>
<dbReference type="Proteomes" id="UP000295511">
    <property type="component" value="Unassembled WGS sequence"/>
</dbReference>
<reference evidence="2 3" key="1">
    <citation type="submission" date="2019-03" db="EMBL/GenBank/DDBJ databases">
        <title>Whole genome sequence of Arthrobacter sp JH1-1.</title>
        <authorList>
            <person name="Trinh H.N."/>
        </authorList>
    </citation>
    <scope>NUCLEOTIDE SEQUENCE [LARGE SCALE GENOMIC DNA]</scope>
    <source>
        <strain evidence="2 3">JH1-1</strain>
    </source>
</reference>
<dbReference type="RefSeq" id="WP_133206124.1">
    <property type="nucleotide sequence ID" value="NZ_SMRU01000029.1"/>
</dbReference>
<keyword evidence="3" id="KW-1185">Reference proteome</keyword>
<comment type="caution">
    <text evidence="2">The sequence shown here is derived from an EMBL/GenBank/DDBJ whole genome shotgun (WGS) entry which is preliminary data.</text>
</comment>
<evidence type="ECO:0000313" key="3">
    <source>
        <dbReference type="Proteomes" id="UP000295511"/>
    </source>
</evidence>
<dbReference type="OrthoDB" id="4949632at2"/>
<evidence type="ECO:0000313" key="2">
    <source>
        <dbReference type="EMBL" id="TDF91536.1"/>
    </source>
</evidence>
<gene>
    <name evidence="2" type="ORF">E1809_20635</name>
</gene>
<dbReference type="EMBL" id="SMRU01000029">
    <property type="protein sequence ID" value="TDF91536.1"/>
    <property type="molecule type" value="Genomic_DNA"/>
</dbReference>
<proteinExistence type="predicted"/>
<dbReference type="AlphaFoldDB" id="A0A4R5K983"/>
<name>A0A4R5K983_9MICC</name>
<organism evidence="2 3">
    <name type="scientific">Arthrobacter terricola</name>
    <dbReference type="NCBI Taxonomy" id="2547396"/>
    <lineage>
        <taxon>Bacteria</taxon>
        <taxon>Bacillati</taxon>
        <taxon>Actinomycetota</taxon>
        <taxon>Actinomycetes</taxon>
        <taxon>Micrococcales</taxon>
        <taxon>Micrococcaceae</taxon>
        <taxon>Arthrobacter</taxon>
    </lineage>
</organism>
<protein>
    <submittedName>
        <fullName evidence="2">Uncharacterized protein</fullName>
    </submittedName>
</protein>
<feature type="region of interest" description="Disordered" evidence="1">
    <location>
        <begin position="102"/>
        <end position="124"/>
    </location>
</feature>
<evidence type="ECO:0000256" key="1">
    <source>
        <dbReference type="SAM" id="MobiDB-lite"/>
    </source>
</evidence>
<accession>A0A4R5K983</accession>